<feature type="non-terminal residue" evidence="1">
    <location>
        <position position="1"/>
    </location>
</feature>
<dbReference type="GO" id="GO:0003964">
    <property type="term" value="F:RNA-directed DNA polymerase activity"/>
    <property type="evidence" value="ECO:0007669"/>
    <property type="project" value="UniProtKB-KW"/>
</dbReference>
<keyword evidence="1" id="KW-0548">Nucleotidyltransferase</keyword>
<name>A0A151SBQ5_CAJCA</name>
<gene>
    <name evidence="1" type="ORF">KK1_025967</name>
</gene>
<evidence type="ECO:0000313" key="2">
    <source>
        <dbReference type="Proteomes" id="UP000075243"/>
    </source>
</evidence>
<proteinExistence type="predicted"/>
<dbReference type="AlphaFoldDB" id="A0A151SBQ5"/>
<accession>A0A151SBQ5</accession>
<keyword evidence="1" id="KW-0808">Transferase</keyword>
<dbReference type="Gramene" id="C.cajan_25533.t">
    <property type="protein sequence ID" value="C.cajan_25533.t"/>
    <property type="gene ID" value="C.cajan_25533"/>
</dbReference>
<dbReference type="STRING" id="3821.A0A151SBQ5"/>
<keyword evidence="2" id="KW-1185">Reference proteome</keyword>
<sequence length="153" mass="17404">KRKHNHIKSLKDPTSTLVDTQVGLDKVAIDYYIDLFKAKVVDTQPIVSVIKSRITNEDNISLMSPIIKEEVHLAILQMHVDKAPSPIVFNLGFYKHFFPITLNDMNIVLIPKIENPNIIKNFKPIVLCNVIYKILAKNLANRLKSLLAKCISM</sequence>
<keyword evidence="1" id="KW-0695">RNA-directed DNA polymerase</keyword>
<reference evidence="1" key="1">
    <citation type="journal article" date="2012" name="Nat. Biotechnol.">
        <title>Draft genome sequence of pigeonpea (Cajanus cajan), an orphan legume crop of resource-poor farmers.</title>
        <authorList>
            <person name="Varshney R.K."/>
            <person name="Chen W."/>
            <person name="Li Y."/>
            <person name="Bharti A.K."/>
            <person name="Saxena R.K."/>
            <person name="Schlueter J.A."/>
            <person name="Donoghue M.T."/>
            <person name="Azam S."/>
            <person name="Fan G."/>
            <person name="Whaley A.M."/>
            <person name="Farmer A.D."/>
            <person name="Sheridan J."/>
            <person name="Iwata A."/>
            <person name="Tuteja R."/>
            <person name="Penmetsa R.V."/>
            <person name="Wu W."/>
            <person name="Upadhyaya H.D."/>
            <person name="Yang S.P."/>
            <person name="Shah T."/>
            <person name="Saxena K.B."/>
            <person name="Michael T."/>
            <person name="McCombie W.R."/>
            <person name="Yang B."/>
            <person name="Zhang G."/>
            <person name="Yang H."/>
            <person name="Wang J."/>
            <person name="Spillane C."/>
            <person name="Cook D.R."/>
            <person name="May G.D."/>
            <person name="Xu X."/>
            <person name="Jackson S.A."/>
        </authorList>
    </citation>
    <scope>NUCLEOTIDE SEQUENCE [LARGE SCALE GENOMIC DNA]</scope>
</reference>
<dbReference type="PANTHER" id="PTHR46890">
    <property type="entry name" value="NON-LTR RETROLELEMENT REVERSE TRANSCRIPTASE-LIKE PROTEIN-RELATED"/>
    <property type="match status" value="1"/>
</dbReference>
<dbReference type="EMBL" id="KQ483427">
    <property type="protein sequence ID" value="KYP52226.1"/>
    <property type="molecule type" value="Genomic_DNA"/>
</dbReference>
<evidence type="ECO:0000313" key="1">
    <source>
        <dbReference type="EMBL" id="KYP52226.1"/>
    </source>
</evidence>
<dbReference type="Proteomes" id="UP000075243">
    <property type="component" value="Unassembled WGS sequence"/>
</dbReference>
<dbReference type="PANTHER" id="PTHR46890:SF48">
    <property type="entry name" value="RNA-DIRECTED DNA POLYMERASE"/>
    <property type="match status" value="1"/>
</dbReference>
<dbReference type="InterPro" id="IPR052343">
    <property type="entry name" value="Retrotransposon-Effector_Assoc"/>
</dbReference>
<protein>
    <submittedName>
        <fullName evidence="1">LINE-1 reverse transcriptase isogeny</fullName>
    </submittedName>
</protein>
<organism evidence="1 2">
    <name type="scientific">Cajanus cajan</name>
    <name type="common">Pigeon pea</name>
    <name type="synonym">Cajanus indicus</name>
    <dbReference type="NCBI Taxonomy" id="3821"/>
    <lineage>
        <taxon>Eukaryota</taxon>
        <taxon>Viridiplantae</taxon>
        <taxon>Streptophyta</taxon>
        <taxon>Embryophyta</taxon>
        <taxon>Tracheophyta</taxon>
        <taxon>Spermatophyta</taxon>
        <taxon>Magnoliopsida</taxon>
        <taxon>eudicotyledons</taxon>
        <taxon>Gunneridae</taxon>
        <taxon>Pentapetalae</taxon>
        <taxon>rosids</taxon>
        <taxon>fabids</taxon>
        <taxon>Fabales</taxon>
        <taxon>Fabaceae</taxon>
        <taxon>Papilionoideae</taxon>
        <taxon>50 kb inversion clade</taxon>
        <taxon>NPAAA clade</taxon>
        <taxon>indigoferoid/millettioid clade</taxon>
        <taxon>Phaseoleae</taxon>
        <taxon>Cajanus</taxon>
    </lineage>
</organism>